<dbReference type="GO" id="GO:0005524">
    <property type="term" value="F:ATP binding"/>
    <property type="evidence" value="ECO:0007669"/>
    <property type="project" value="UniProtKB-KW"/>
</dbReference>
<evidence type="ECO:0000256" key="5">
    <source>
        <dbReference type="ARBA" id="ARBA00023125"/>
    </source>
</evidence>
<dbReference type="InterPro" id="IPR025662">
    <property type="entry name" value="Sigma_54_int_dom_ATP-bd_1"/>
</dbReference>
<dbReference type="PRINTS" id="PR01590">
    <property type="entry name" value="HTHFIS"/>
</dbReference>
<protein>
    <submittedName>
        <fullName evidence="8">Putative acetoin catabolism regulatory protein</fullName>
    </submittedName>
</protein>
<sequence>MTARGMVRLRRIAGEDGMRDLDHVAEIDRVLRGQDTGRDSLVADSWRRCVESYGMDPTRAEAAHIVTDAELRAHREQSERLIATARSGLQALFRQVAGQNYVLLLADAKGVCVDFFGDPRFEDDLRQAGLYLGSNWTEDLAGTCGVGSCIVTGEAVTIHQGDHFGLAHTPLSCTSAPIYDTCGKLTAVLDISLLRSPSPKSSQNLAMNLVRASVRRVEMANLMAMTRRDWVLRVSASPEFLEVDPEAAVALDGSGRIIGMTHGARDILAPGGGALIGQRIDALIDLSVDDLPDLMRGRPSEDRVLRLRDGRGLYGHAIAPQAARVPLRHRDTALPAPLAGFAGPDPVLDPLLRTAARLAPTRVPLLLTGESGTGKERLARAIHMSGPARAFHAVRCAGAAFDTLEDAAPGTLFLRGIDDLDSKAQAALLTLIERREDLRVIASARMPLATRLAEGSFRDDLYYRLSGARLDLPPLRLRHDTDWLIDRLMRPFAADGMRLSPQARAELLARDWPGNIRELQHTLAIAAAVTEGQVIDLPDLPQPAPATTEDTSDEDLQSLLDACHWNMARAARRLGVNRSTILRRVRKAGLAPPG</sequence>
<dbReference type="PROSITE" id="PS00688">
    <property type="entry name" value="SIGMA54_INTERACT_3"/>
    <property type="match status" value="1"/>
</dbReference>
<dbReference type="PROSITE" id="PS50045">
    <property type="entry name" value="SIGMA54_INTERACT_4"/>
    <property type="match status" value="1"/>
</dbReference>
<reference evidence="8 9" key="1">
    <citation type="submission" date="2006-06" db="EMBL/GenBank/DDBJ databases">
        <authorList>
            <person name="Moran M.A."/>
            <person name="Ferriera S."/>
            <person name="Johnson J."/>
            <person name="Kravitz S."/>
            <person name="Beeson K."/>
            <person name="Sutton G."/>
            <person name="Rogers Y.-H."/>
            <person name="Friedman R."/>
            <person name="Frazier M."/>
            <person name="Venter J.C."/>
        </authorList>
    </citation>
    <scope>NUCLEOTIDE SEQUENCE [LARGE SCALE GENOMIC DNA]</scope>
    <source>
        <strain evidence="8 9">E-37</strain>
    </source>
</reference>
<gene>
    <name evidence="8" type="ORF">SSE37_00640</name>
</gene>
<keyword evidence="1" id="KW-0547">Nucleotide-binding</keyword>
<evidence type="ECO:0000256" key="2">
    <source>
        <dbReference type="ARBA" id="ARBA00022840"/>
    </source>
</evidence>
<dbReference type="InterPro" id="IPR025944">
    <property type="entry name" value="Sigma_54_int_dom_CS"/>
</dbReference>
<dbReference type="CDD" id="cd00009">
    <property type="entry name" value="AAA"/>
    <property type="match status" value="1"/>
</dbReference>
<dbReference type="PANTHER" id="PTHR32071">
    <property type="entry name" value="TRANSCRIPTIONAL REGULATORY PROTEIN"/>
    <property type="match status" value="1"/>
</dbReference>
<keyword evidence="6" id="KW-0804">Transcription</keyword>
<dbReference type="Gene3D" id="3.30.450.40">
    <property type="match status" value="1"/>
</dbReference>
<dbReference type="InterPro" id="IPR002078">
    <property type="entry name" value="Sigma_54_int"/>
</dbReference>
<name>A3K7H4_SAGS3</name>
<dbReference type="SUPFAM" id="SSF55781">
    <property type="entry name" value="GAF domain-like"/>
    <property type="match status" value="1"/>
</dbReference>
<dbReference type="SUPFAM" id="SSF52540">
    <property type="entry name" value="P-loop containing nucleoside triphosphate hydrolases"/>
    <property type="match status" value="1"/>
</dbReference>
<dbReference type="eggNOG" id="COG3284">
    <property type="taxonomic scope" value="Bacteria"/>
</dbReference>
<dbReference type="EMBL" id="AAYA01000012">
    <property type="protein sequence ID" value="EBA06933.1"/>
    <property type="molecule type" value="Genomic_DNA"/>
</dbReference>
<evidence type="ECO:0000256" key="3">
    <source>
        <dbReference type="ARBA" id="ARBA00023012"/>
    </source>
</evidence>
<keyword evidence="2" id="KW-0067">ATP-binding</keyword>
<dbReference type="SUPFAM" id="SSF46689">
    <property type="entry name" value="Homeodomain-like"/>
    <property type="match status" value="1"/>
</dbReference>
<evidence type="ECO:0000313" key="9">
    <source>
        <dbReference type="Proteomes" id="UP000005713"/>
    </source>
</evidence>
<dbReference type="Pfam" id="PF14532">
    <property type="entry name" value="Sigma54_activ_2"/>
    <property type="match status" value="1"/>
</dbReference>
<dbReference type="Gene3D" id="1.10.8.60">
    <property type="match status" value="1"/>
</dbReference>
<dbReference type="InterPro" id="IPR009057">
    <property type="entry name" value="Homeodomain-like_sf"/>
</dbReference>
<feature type="domain" description="Sigma-54 factor interaction" evidence="7">
    <location>
        <begin position="341"/>
        <end position="528"/>
    </location>
</feature>
<dbReference type="InterPro" id="IPR058031">
    <property type="entry name" value="AAA_lid_NorR"/>
</dbReference>
<evidence type="ECO:0000256" key="4">
    <source>
        <dbReference type="ARBA" id="ARBA00023015"/>
    </source>
</evidence>
<comment type="caution">
    <text evidence="8">The sequence shown here is derived from an EMBL/GenBank/DDBJ whole genome shotgun (WGS) entry which is preliminary data.</text>
</comment>
<dbReference type="InterPro" id="IPR029016">
    <property type="entry name" value="GAF-like_dom_sf"/>
</dbReference>
<evidence type="ECO:0000256" key="6">
    <source>
        <dbReference type="ARBA" id="ARBA00023163"/>
    </source>
</evidence>
<dbReference type="Pfam" id="PF01590">
    <property type="entry name" value="GAF"/>
    <property type="match status" value="1"/>
</dbReference>
<dbReference type="AlphaFoldDB" id="A3K7H4"/>
<dbReference type="Gene3D" id="1.10.10.60">
    <property type="entry name" value="Homeodomain-like"/>
    <property type="match status" value="1"/>
</dbReference>
<keyword evidence="4" id="KW-0805">Transcription regulation</keyword>
<evidence type="ECO:0000313" key="8">
    <source>
        <dbReference type="EMBL" id="EBA06933.1"/>
    </source>
</evidence>
<dbReference type="Proteomes" id="UP000005713">
    <property type="component" value="Unassembled WGS sequence"/>
</dbReference>
<dbReference type="Pfam" id="PF25601">
    <property type="entry name" value="AAA_lid_14"/>
    <property type="match status" value="1"/>
</dbReference>
<dbReference type="PROSITE" id="PS00675">
    <property type="entry name" value="SIGMA54_INTERACT_1"/>
    <property type="match status" value="1"/>
</dbReference>
<dbReference type="Gene3D" id="3.40.50.300">
    <property type="entry name" value="P-loop containing nucleotide triphosphate hydrolases"/>
    <property type="match status" value="1"/>
</dbReference>
<dbReference type="GO" id="GO:0043565">
    <property type="term" value="F:sequence-specific DNA binding"/>
    <property type="evidence" value="ECO:0007669"/>
    <property type="project" value="InterPro"/>
</dbReference>
<keyword evidence="5" id="KW-0238">DNA-binding</keyword>
<keyword evidence="9" id="KW-1185">Reference proteome</keyword>
<dbReference type="InterPro" id="IPR003018">
    <property type="entry name" value="GAF"/>
</dbReference>
<proteinExistence type="predicted"/>
<organism evidence="8 9">
    <name type="scientific">Sagittula stellata (strain ATCC 700073 / DSM 11524 / E-37)</name>
    <dbReference type="NCBI Taxonomy" id="388399"/>
    <lineage>
        <taxon>Bacteria</taxon>
        <taxon>Pseudomonadati</taxon>
        <taxon>Pseudomonadota</taxon>
        <taxon>Alphaproteobacteria</taxon>
        <taxon>Rhodobacterales</taxon>
        <taxon>Roseobacteraceae</taxon>
        <taxon>Sagittula</taxon>
    </lineage>
</organism>
<dbReference type="InterPro" id="IPR002197">
    <property type="entry name" value="HTH_Fis"/>
</dbReference>
<dbReference type="InterPro" id="IPR027417">
    <property type="entry name" value="P-loop_NTPase"/>
</dbReference>
<evidence type="ECO:0000256" key="1">
    <source>
        <dbReference type="ARBA" id="ARBA00022741"/>
    </source>
</evidence>
<dbReference type="GO" id="GO:0000160">
    <property type="term" value="P:phosphorelay signal transduction system"/>
    <property type="evidence" value="ECO:0007669"/>
    <property type="project" value="UniProtKB-KW"/>
</dbReference>
<accession>A3K7H4</accession>
<dbReference type="Pfam" id="PF02954">
    <property type="entry name" value="HTH_8"/>
    <property type="match status" value="1"/>
</dbReference>
<keyword evidence="3" id="KW-0902">Two-component regulatory system</keyword>
<dbReference type="GO" id="GO:0006355">
    <property type="term" value="P:regulation of DNA-templated transcription"/>
    <property type="evidence" value="ECO:0007669"/>
    <property type="project" value="InterPro"/>
</dbReference>
<evidence type="ECO:0000259" key="7">
    <source>
        <dbReference type="PROSITE" id="PS50045"/>
    </source>
</evidence>